<evidence type="ECO:0008006" key="4">
    <source>
        <dbReference type="Google" id="ProtNLM"/>
    </source>
</evidence>
<evidence type="ECO:0000313" key="3">
    <source>
        <dbReference type="Proteomes" id="UP000521872"/>
    </source>
</evidence>
<keyword evidence="3" id="KW-1185">Reference proteome</keyword>
<dbReference type="Proteomes" id="UP000521872">
    <property type="component" value="Unassembled WGS sequence"/>
</dbReference>
<dbReference type="InterPro" id="IPR036047">
    <property type="entry name" value="F-box-like_dom_sf"/>
</dbReference>
<comment type="caution">
    <text evidence="2">The sequence shown here is derived from an EMBL/GenBank/DDBJ whole genome shotgun (WGS) entry which is preliminary data.</text>
</comment>
<feature type="coiled-coil region" evidence="1">
    <location>
        <begin position="21"/>
        <end position="48"/>
    </location>
</feature>
<dbReference type="SUPFAM" id="SSF81383">
    <property type="entry name" value="F-box domain"/>
    <property type="match status" value="1"/>
</dbReference>
<evidence type="ECO:0000313" key="2">
    <source>
        <dbReference type="EMBL" id="KAF4614121.1"/>
    </source>
</evidence>
<sequence length="541" mass="62237">MLPFEESQRLLDECRSLRQVNAILATENVQLKAEVKQLQHELDALNMHAGTREKERLRLLGDFRVVDYRRHCTTGVYIPQELTDHIMAYLDPLRDKNTLLRCGLVCRAWVPSSRKATFESLTFSAFSTHAHRLQFFGVLDHPLCTFSSSVKTLILDGKITEDLADLGPIGWLDPLLPLLWRLDSVKELHGTRVPLSLRTEVAWRALLRAPNFTSKIVKLTLVDVKFDSVDAFAETVRAFPHLEHLTYDPKNYDGVRQSNLQGRIRIFSSFPLPDQTVSHNVQSDSSPMESNSRNIYEKAILPGPKPLQELRILDIKLALFDWCYPLWDWLLQNQVRPSEMILDAVKMSHVQSVISYVTSKRSMQHFSSYLQFAGPYLETLKVDFGRDDPKANDPTAGIRLFLEHVKMSPVSRLIHLEITPLQVCLLPDDLRIELGSLALPNFISTLAPHQRRLEHIAFNVVELRYYTKSRYASQEQATLQSSEAWEVLDRTLAGGKHLVTLQRLVFRLPTWERGSYKEDFTRMLENKLPWCFGGRLEVKII</sequence>
<protein>
    <recommendedName>
        <fullName evidence="4">F-box domain-containing protein</fullName>
    </recommendedName>
</protein>
<name>A0A8H4QNP6_9AGAR</name>
<dbReference type="AlphaFoldDB" id="A0A8H4QNP6"/>
<dbReference type="EMBL" id="JAACJL010000045">
    <property type="protein sequence ID" value="KAF4614121.1"/>
    <property type="molecule type" value="Genomic_DNA"/>
</dbReference>
<keyword evidence="1" id="KW-0175">Coiled coil</keyword>
<gene>
    <name evidence="2" type="ORF">D9613_007458</name>
</gene>
<reference evidence="2 3" key="1">
    <citation type="submission" date="2019-12" db="EMBL/GenBank/DDBJ databases">
        <authorList>
            <person name="Floudas D."/>
            <person name="Bentzer J."/>
            <person name="Ahren D."/>
            <person name="Johansson T."/>
            <person name="Persson P."/>
            <person name="Tunlid A."/>
        </authorList>
    </citation>
    <scope>NUCLEOTIDE SEQUENCE [LARGE SCALE GENOMIC DNA]</scope>
    <source>
        <strain evidence="2 3">CBS 102.39</strain>
    </source>
</reference>
<evidence type="ECO:0000256" key="1">
    <source>
        <dbReference type="SAM" id="Coils"/>
    </source>
</evidence>
<organism evidence="2 3">
    <name type="scientific">Agrocybe pediades</name>
    <dbReference type="NCBI Taxonomy" id="84607"/>
    <lineage>
        <taxon>Eukaryota</taxon>
        <taxon>Fungi</taxon>
        <taxon>Dikarya</taxon>
        <taxon>Basidiomycota</taxon>
        <taxon>Agaricomycotina</taxon>
        <taxon>Agaricomycetes</taxon>
        <taxon>Agaricomycetidae</taxon>
        <taxon>Agaricales</taxon>
        <taxon>Agaricineae</taxon>
        <taxon>Strophariaceae</taxon>
        <taxon>Agrocybe</taxon>
    </lineage>
</organism>
<proteinExistence type="predicted"/>
<accession>A0A8H4QNP6</accession>